<evidence type="ECO:0000256" key="1">
    <source>
        <dbReference type="ARBA" id="ARBA00004370"/>
    </source>
</evidence>
<dbReference type="Pfam" id="PF01103">
    <property type="entry name" value="Omp85"/>
    <property type="match status" value="1"/>
</dbReference>
<feature type="domain" description="Bacterial surface antigen (D15)" evidence="3">
    <location>
        <begin position="94"/>
        <end position="314"/>
    </location>
</feature>
<keyword evidence="5" id="KW-1185">Reference proteome</keyword>
<keyword evidence="2" id="KW-0472">Membrane</keyword>
<protein>
    <recommendedName>
        <fullName evidence="3">Bacterial surface antigen (D15) domain-containing protein</fullName>
    </recommendedName>
</protein>
<dbReference type="EMBL" id="BQKE01000001">
    <property type="protein sequence ID" value="GJM59787.1"/>
    <property type="molecule type" value="Genomic_DNA"/>
</dbReference>
<comment type="caution">
    <text evidence="4">The sequence shown here is derived from an EMBL/GenBank/DDBJ whole genome shotgun (WGS) entry which is preliminary data.</text>
</comment>
<dbReference type="AlphaFoldDB" id="A0AAN5AIG1"/>
<evidence type="ECO:0000313" key="4">
    <source>
        <dbReference type="EMBL" id="GJM59787.1"/>
    </source>
</evidence>
<dbReference type="InterPro" id="IPR000184">
    <property type="entry name" value="Bac_surfAg_D15"/>
</dbReference>
<organism evidence="4 5">
    <name type="scientific">Persicobacter diffluens</name>
    <dbReference type="NCBI Taxonomy" id="981"/>
    <lineage>
        <taxon>Bacteria</taxon>
        <taxon>Pseudomonadati</taxon>
        <taxon>Bacteroidota</taxon>
        <taxon>Cytophagia</taxon>
        <taxon>Cytophagales</taxon>
        <taxon>Persicobacteraceae</taxon>
        <taxon>Persicobacter</taxon>
    </lineage>
</organism>
<evidence type="ECO:0000256" key="2">
    <source>
        <dbReference type="ARBA" id="ARBA00023136"/>
    </source>
</evidence>
<proteinExistence type="predicted"/>
<dbReference type="Proteomes" id="UP001310022">
    <property type="component" value="Unassembled WGS sequence"/>
</dbReference>
<accession>A0AAN5AIG1</accession>
<sequence length="369" mass="41600">MAQEAEAVDEVGKASTGVGLVDKVLNLVDLFSYENEKVALSAYPAVAYSPRDGMRMGGLSIIKIKNNNNQEDWYRPTLLMPQLTWSTKNQVKAELGYDVYLKKWNLQGNINLALLPNDEFYGIGAANSSEQFTLYTSNSFSYNAEFNYMLRQELMVGFGMNYMHQTVADIDNPEILPISTPGYEGGNLIGFGPILRWDTRNNNFYPTSGHWLNLQASFYTPGLSDYQFNLFTAEIRKFFTIVDEKNILALQGRVDITDGEVPFFLMPGIGGSKRLRGIDHFNRYLDNNAWFAQVEFRRHLWWRFSGATWAGAGQTTTHAHQFSLQEAQFVGGAGLRFQATEKDRLNVRVDVGFGSGGQKGIYLSILEAF</sequence>
<comment type="subcellular location">
    <subcellularLocation>
        <location evidence="1">Membrane</location>
    </subcellularLocation>
</comment>
<gene>
    <name evidence="4" type="ORF">PEDI_03390</name>
</gene>
<evidence type="ECO:0000259" key="3">
    <source>
        <dbReference type="Pfam" id="PF01103"/>
    </source>
</evidence>
<dbReference type="Gene3D" id="2.40.160.50">
    <property type="entry name" value="membrane protein fhac: a member of the omp85/tpsb transporter family"/>
    <property type="match status" value="1"/>
</dbReference>
<dbReference type="GO" id="GO:0019867">
    <property type="term" value="C:outer membrane"/>
    <property type="evidence" value="ECO:0007669"/>
    <property type="project" value="InterPro"/>
</dbReference>
<evidence type="ECO:0000313" key="5">
    <source>
        <dbReference type="Proteomes" id="UP001310022"/>
    </source>
</evidence>
<reference evidence="4 5" key="1">
    <citation type="submission" date="2021-12" db="EMBL/GenBank/DDBJ databases">
        <title>Genome sequencing of bacteria with rrn-lacking chromosome and rrn-plasmid.</title>
        <authorList>
            <person name="Anda M."/>
            <person name="Iwasaki W."/>
        </authorList>
    </citation>
    <scope>NUCLEOTIDE SEQUENCE [LARGE SCALE GENOMIC DNA]</scope>
    <source>
        <strain evidence="4 5">NBRC 15940</strain>
    </source>
</reference>
<name>A0AAN5AIG1_9BACT</name>